<evidence type="ECO:0000256" key="1">
    <source>
        <dbReference type="SAM" id="MobiDB-lite"/>
    </source>
</evidence>
<evidence type="ECO:0000313" key="3">
    <source>
        <dbReference type="EMBL" id="KAG5541895.1"/>
    </source>
</evidence>
<sequence length="140" mass="15448">MVIDILLQVGLLLVSVFMFLLMHNIPQKAFARFRVYRSRSETQAKRHFVLGAQLFSRAQAEAQANKKDAAMALAKSAAEEADKAIAIDPKDAAAHILKALALDLQVIFWPESHPTSTNPGQHLRGFEPETLGGIWSKSNP</sequence>
<evidence type="ECO:0000313" key="4">
    <source>
        <dbReference type="Proteomes" id="UP000823749"/>
    </source>
</evidence>
<name>A0AAV6JRI5_9ERIC</name>
<comment type="caution">
    <text evidence="3">The sequence shown here is derived from an EMBL/GenBank/DDBJ whole genome shotgun (WGS) entry which is preliminary data.</text>
</comment>
<dbReference type="Proteomes" id="UP000823749">
    <property type="component" value="Chromosome 7"/>
</dbReference>
<proteinExistence type="predicted"/>
<keyword evidence="2" id="KW-1133">Transmembrane helix</keyword>
<feature type="region of interest" description="Disordered" evidence="1">
    <location>
        <begin position="115"/>
        <end position="140"/>
    </location>
</feature>
<dbReference type="EMBL" id="JACTNZ010000007">
    <property type="protein sequence ID" value="KAG5541895.1"/>
    <property type="molecule type" value="Genomic_DNA"/>
</dbReference>
<evidence type="ECO:0000256" key="2">
    <source>
        <dbReference type="SAM" id="Phobius"/>
    </source>
</evidence>
<dbReference type="AlphaFoldDB" id="A0AAV6JRI5"/>
<keyword evidence="2" id="KW-0812">Transmembrane</keyword>
<keyword evidence="2" id="KW-0472">Membrane</keyword>
<feature type="transmembrane region" description="Helical" evidence="2">
    <location>
        <begin position="6"/>
        <end position="25"/>
    </location>
</feature>
<organism evidence="3 4">
    <name type="scientific">Rhododendron griersonianum</name>
    <dbReference type="NCBI Taxonomy" id="479676"/>
    <lineage>
        <taxon>Eukaryota</taxon>
        <taxon>Viridiplantae</taxon>
        <taxon>Streptophyta</taxon>
        <taxon>Embryophyta</taxon>
        <taxon>Tracheophyta</taxon>
        <taxon>Spermatophyta</taxon>
        <taxon>Magnoliopsida</taxon>
        <taxon>eudicotyledons</taxon>
        <taxon>Gunneridae</taxon>
        <taxon>Pentapetalae</taxon>
        <taxon>asterids</taxon>
        <taxon>Ericales</taxon>
        <taxon>Ericaceae</taxon>
        <taxon>Ericoideae</taxon>
        <taxon>Rhodoreae</taxon>
        <taxon>Rhododendron</taxon>
    </lineage>
</organism>
<keyword evidence="4" id="KW-1185">Reference proteome</keyword>
<gene>
    <name evidence="3" type="ORF">RHGRI_021657</name>
</gene>
<accession>A0AAV6JRI5</accession>
<protein>
    <submittedName>
        <fullName evidence="3">Uncharacterized protein</fullName>
    </submittedName>
</protein>
<reference evidence="3" key="1">
    <citation type="submission" date="2020-08" db="EMBL/GenBank/DDBJ databases">
        <title>Plant Genome Project.</title>
        <authorList>
            <person name="Zhang R.-G."/>
        </authorList>
    </citation>
    <scope>NUCLEOTIDE SEQUENCE</scope>
    <source>
        <strain evidence="3">WSP0</strain>
        <tissue evidence="3">Leaf</tissue>
    </source>
</reference>